<dbReference type="InterPro" id="IPR036915">
    <property type="entry name" value="Cyclin-like_sf"/>
</dbReference>
<sequence length="318" mass="35898">MDSSQSMFSPSRLLLCEENLGSLDCEDDEGIVLDDCDDAYIRVLLDREISNGGPQIQEFLQNSWIQRARLEGIHYILRKREVLGFGFQTAYASVTYFDRFLSKRSIDADKSWAIRLLSMACLSLAAKMEEIRVPALSEFCVEDYSFESSVIQRMELLVLNTLGWKMGSFTPFSFIKFFASKFYDDRSLPKNGFSRIVDLILSSTRDSKMMCHMPSEIAAAATLVVLDEGLTKDALQLKIGGLASSYSFKIESIISCYNLFKEVDIERLNLRKGIESPGLSPIQLQPYGSSSVTSAKRKRLVFNEIDELGDMAEKKPKP</sequence>
<dbReference type="InterPro" id="IPR013763">
    <property type="entry name" value="Cyclin-like_dom"/>
</dbReference>
<dbReference type="PANTHER" id="PTHR10177">
    <property type="entry name" value="CYCLINS"/>
    <property type="match status" value="1"/>
</dbReference>
<comment type="caution">
    <text evidence="7">The sequence shown here is derived from an EMBL/GenBank/DDBJ whole genome shotgun (WGS) entry which is preliminary data.</text>
</comment>
<accession>A0AAD4PEA3</accession>
<organism evidence="7 8">
    <name type="scientific">Perilla frutescens var. hirtella</name>
    <name type="common">Perilla citriodora</name>
    <name type="synonym">Perilla setoyensis</name>
    <dbReference type="NCBI Taxonomy" id="608512"/>
    <lineage>
        <taxon>Eukaryota</taxon>
        <taxon>Viridiplantae</taxon>
        <taxon>Streptophyta</taxon>
        <taxon>Embryophyta</taxon>
        <taxon>Tracheophyta</taxon>
        <taxon>Spermatophyta</taxon>
        <taxon>Magnoliopsida</taxon>
        <taxon>eudicotyledons</taxon>
        <taxon>Gunneridae</taxon>
        <taxon>Pentapetalae</taxon>
        <taxon>asterids</taxon>
        <taxon>lamiids</taxon>
        <taxon>Lamiales</taxon>
        <taxon>Lamiaceae</taxon>
        <taxon>Nepetoideae</taxon>
        <taxon>Elsholtzieae</taxon>
        <taxon>Perilla</taxon>
    </lineage>
</organism>
<name>A0AAD4PEA3_PERFH</name>
<keyword evidence="4" id="KW-0131">Cell cycle</keyword>
<dbReference type="AlphaFoldDB" id="A0AAD4PEA3"/>
<dbReference type="SMART" id="SM00385">
    <property type="entry name" value="CYCLIN"/>
    <property type="match status" value="1"/>
</dbReference>
<dbReference type="CDD" id="cd20544">
    <property type="entry name" value="CYCLIN_AtCycD-like_rpt2"/>
    <property type="match status" value="1"/>
</dbReference>
<evidence type="ECO:0000256" key="4">
    <source>
        <dbReference type="ARBA" id="ARBA00023306"/>
    </source>
</evidence>
<evidence type="ECO:0000256" key="3">
    <source>
        <dbReference type="ARBA" id="ARBA00023127"/>
    </source>
</evidence>
<dbReference type="EMBL" id="SDAM02000026">
    <property type="protein sequence ID" value="KAH6836111.1"/>
    <property type="molecule type" value="Genomic_DNA"/>
</dbReference>
<dbReference type="Proteomes" id="UP001190926">
    <property type="component" value="Unassembled WGS sequence"/>
</dbReference>
<evidence type="ECO:0000313" key="7">
    <source>
        <dbReference type="EMBL" id="KAH6836111.1"/>
    </source>
</evidence>
<dbReference type="Gene3D" id="1.10.472.10">
    <property type="entry name" value="Cyclin-like"/>
    <property type="match status" value="1"/>
</dbReference>
<evidence type="ECO:0000256" key="1">
    <source>
        <dbReference type="ARBA" id="ARBA00009065"/>
    </source>
</evidence>
<evidence type="ECO:0000256" key="5">
    <source>
        <dbReference type="RuleBase" id="RU000383"/>
    </source>
</evidence>
<protein>
    <recommendedName>
        <fullName evidence="6">Cyclin-like domain-containing protein</fullName>
    </recommendedName>
</protein>
<gene>
    <name evidence="7" type="ORF">C2S53_002091</name>
</gene>
<dbReference type="InterPro" id="IPR006671">
    <property type="entry name" value="Cyclin_N"/>
</dbReference>
<feature type="domain" description="Cyclin-like" evidence="6">
    <location>
        <begin position="74"/>
        <end position="160"/>
    </location>
</feature>
<dbReference type="CDD" id="cd20543">
    <property type="entry name" value="CYCLIN_AtCycD-like_rpt1"/>
    <property type="match status" value="1"/>
</dbReference>
<evidence type="ECO:0000259" key="6">
    <source>
        <dbReference type="SMART" id="SM00385"/>
    </source>
</evidence>
<evidence type="ECO:0000256" key="2">
    <source>
        <dbReference type="ARBA" id="ARBA00022618"/>
    </source>
</evidence>
<evidence type="ECO:0000313" key="8">
    <source>
        <dbReference type="Proteomes" id="UP001190926"/>
    </source>
</evidence>
<comment type="similarity">
    <text evidence="1">Belongs to the cyclin family. Cyclin D subfamily.</text>
</comment>
<dbReference type="InterPro" id="IPR039361">
    <property type="entry name" value="Cyclin"/>
</dbReference>
<dbReference type="SUPFAM" id="SSF47954">
    <property type="entry name" value="Cyclin-like"/>
    <property type="match status" value="2"/>
</dbReference>
<proteinExistence type="inferred from homology"/>
<keyword evidence="8" id="KW-1185">Reference proteome</keyword>
<keyword evidence="3 5" id="KW-0195">Cyclin</keyword>
<reference evidence="7 8" key="1">
    <citation type="journal article" date="2021" name="Nat. Commun.">
        <title>Incipient diploidization of the medicinal plant Perilla within 10,000 years.</title>
        <authorList>
            <person name="Zhang Y."/>
            <person name="Shen Q."/>
            <person name="Leng L."/>
            <person name="Zhang D."/>
            <person name="Chen S."/>
            <person name="Shi Y."/>
            <person name="Ning Z."/>
            <person name="Chen S."/>
        </authorList>
    </citation>
    <scope>NUCLEOTIDE SEQUENCE [LARGE SCALE GENOMIC DNA]</scope>
    <source>
        <strain evidence="8">cv. PC099</strain>
    </source>
</reference>
<dbReference type="FunFam" id="1.10.472.10:FF:000069">
    <property type="entry name" value="Cyclin-D5-1"/>
    <property type="match status" value="1"/>
</dbReference>
<keyword evidence="2" id="KW-0132">Cell division</keyword>
<dbReference type="Pfam" id="PF00134">
    <property type="entry name" value="Cyclin_N"/>
    <property type="match status" value="1"/>
</dbReference>
<dbReference type="GO" id="GO:0051301">
    <property type="term" value="P:cell division"/>
    <property type="evidence" value="ECO:0007669"/>
    <property type="project" value="UniProtKB-KW"/>
</dbReference>